<name>A0ABQ0NWS5_9PROT</name>
<proteinExistence type="predicted"/>
<feature type="transmembrane region" description="Helical" evidence="1">
    <location>
        <begin position="161"/>
        <end position="181"/>
    </location>
</feature>
<evidence type="ECO:0000256" key="1">
    <source>
        <dbReference type="SAM" id="Phobius"/>
    </source>
</evidence>
<organism evidence="2 3">
    <name type="scientific">Saccharibacter floricola DSM 15669</name>
    <dbReference type="NCBI Taxonomy" id="1123227"/>
    <lineage>
        <taxon>Bacteria</taxon>
        <taxon>Pseudomonadati</taxon>
        <taxon>Pseudomonadota</taxon>
        <taxon>Alphaproteobacteria</taxon>
        <taxon>Acetobacterales</taxon>
        <taxon>Acetobacteraceae</taxon>
        <taxon>Saccharibacter</taxon>
    </lineage>
</organism>
<keyword evidence="3" id="KW-1185">Reference proteome</keyword>
<gene>
    <name evidence="2" type="ORF">AA15669_0185</name>
</gene>
<dbReference type="InterPro" id="IPR030802">
    <property type="entry name" value="Permease_MalE"/>
</dbReference>
<keyword evidence="1" id="KW-0812">Transmembrane</keyword>
<evidence type="ECO:0000313" key="2">
    <source>
        <dbReference type="EMBL" id="GBQ04855.1"/>
    </source>
</evidence>
<dbReference type="EMBL" id="BAQD01000001">
    <property type="protein sequence ID" value="GBQ04855.1"/>
    <property type="molecule type" value="Genomic_DNA"/>
</dbReference>
<evidence type="ECO:0000313" key="3">
    <source>
        <dbReference type="Proteomes" id="UP001062901"/>
    </source>
</evidence>
<sequence length="272" mass="29217">MNISERFLIIHRVTGFVGRVTRSQPRFMLIMIGAGWGILKEIFLPSTWRRTVKIEFWKTLRQVTAGGLLSVIVVASITGFGIVAQAVFWLGFAGMAQMTGGILASVLVREIAPVLVGVILLGRSGMLMLAEMGNLATQGQLKTLTSLGIDPFLSFVLPRTVAMTISGFTLGTLFSLIALGTGYVVCWAKGIVTVSLWSFMFQVVNSVNPLDYIGIPIKFLLSGLVVGLCCCLSGMDITSEDNLTTLLPRGFSRGILSVLAINVVVDLVLGSV</sequence>
<dbReference type="Proteomes" id="UP001062901">
    <property type="component" value="Unassembled WGS sequence"/>
</dbReference>
<keyword evidence="1" id="KW-0472">Membrane</keyword>
<accession>A0ABQ0NWS5</accession>
<keyword evidence="1" id="KW-1133">Transmembrane helix</keyword>
<comment type="caution">
    <text evidence="2">The sequence shown here is derived from an EMBL/GenBank/DDBJ whole genome shotgun (WGS) entry which is preliminary data.</text>
</comment>
<reference evidence="2" key="1">
    <citation type="submission" date="2013-04" db="EMBL/GenBank/DDBJ databases">
        <title>The genome sequencing project of 58 acetic acid bacteria.</title>
        <authorList>
            <person name="Okamoto-Kainuma A."/>
            <person name="Ishikawa M."/>
            <person name="Umino S."/>
            <person name="Koizumi Y."/>
            <person name="Shiwa Y."/>
            <person name="Yoshikawa H."/>
            <person name="Matsutani M."/>
            <person name="Matsushita K."/>
        </authorList>
    </citation>
    <scope>NUCLEOTIDE SEQUENCE</scope>
    <source>
        <strain evidence="2">DSM 15669</strain>
    </source>
</reference>
<dbReference type="Pfam" id="PF02405">
    <property type="entry name" value="MlaE"/>
    <property type="match status" value="1"/>
</dbReference>
<feature type="transmembrane region" description="Helical" evidence="1">
    <location>
        <begin position="65"/>
        <end position="90"/>
    </location>
</feature>
<dbReference type="PANTHER" id="PTHR30188:SF4">
    <property type="entry name" value="PROTEIN TRIGALACTOSYLDIACYLGLYCEROL 1, CHLOROPLASTIC"/>
    <property type="match status" value="1"/>
</dbReference>
<protein>
    <submittedName>
        <fullName evidence="2">ABC transporter permease</fullName>
    </submittedName>
</protein>
<feature type="transmembrane region" description="Helical" evidence="1">
    <location>
        <begin position="102"/>
        <end position="122"/>
    </location>
</feature>
<feature type="transmembrane region" description="Helical" evidence="1">
    <location>
        <begin position="219"/>
        <end position="238"/>
    </location>
</feature>
<dbReference type="PANTHER" id="PTHR30188">
    <property type="entry name" value="ABC TRANSPORTER PERMEASE PROTEIN-RELATED"/>
    <property type="match status" value="1"/>
</dbReference>
<dbReference type="RefSeq" id="WP_018979529.1">
    <property type="nucleotide sequence ID" value="NZ_BAQD01000001.1"/>
</dbReference>